<dbReference type="Proteomes" id="UP000325434">
    <property type="component" value="Unassembled WGS sequence"/>
</dbReference>
<dbReference type="Pfam" id="PF01398">
    <property type="entry name" value="JAB"/>
    <property type="match status" value="1"/>
</dbReference>
<dbReference type="GO" id="GO:0008180">
    <property type="term" value="C:COP9 signalosome"/>
    <property type="evidence" value="ECO:0007669"/>
    <property type="project" value="UniProtKB-UniRule"/>
</dbReference>
<keyword evidence="5 7" id="KW-0736">Signalosome</keyword>
<dbReference type="GO" id="GO:0000338">
    <property type="term" value="P:protein deneddylation"/>
    <property type="evidence" value="ECO:0007669"/>
    <property type="project" value="InterPro"/>
</dbReference>
<dbReference type="PROSITE" id="PS50249">
    <property type="entry name" value="MPN"/>
    <property type="match status" value="1"/>
</dbReference>
<dbReference type="EMBL" id="ML734566">
    <property type="protein sequence ID" value="KAB8250192.1"/>
    <property type="molecule type" value="Genomic_DNA"/>
</dbReference>
<evidence type="ECO:0000256" key="6">
    <source>
        <dbReference type="ARBA" id="ARBA00023242"/>
    </source>
</evidence>
<name>A0A5N6H6J4_ASPFL</name>
<evidence type="ECO:0000256" key="1">
    <source>
        <dbReference type="ARBA" id="ARBA00010893"/>
    </source>
</evidence>
<dbReference type="GO" id="GO:0005737">
    <property type="term" value="C:cytoplasm"/>
    <property type="evidence" value="ECO:0007669"/>
    <property type="project" value="UniProtKB-SubCell"/>
</dbReference>
<dbReference type="VEuPathDB" id="FungiDB:F9C07_6299"/>
<evidence type="ECO:0000256" key="5">
    <source>
        <dbReference type="ARBA" id="ARBA00022790"/>
    </source>
</evidence>
<proteinExistence type="inferred from homology"/>
<evidence type="ECO:0000256" key="8">
    <source>
        <dbReference type="SAM" id="MobiDB-lite"/>
    </source>
</evidence>
<keyword evidence="6 7" id="KW-0539">Nucleus</keyword>
<sequence>MQTRQTATIAPHSPWFSSSTSQPPNAVLGTAICSPLGFFLPTSIMTERLSSLVSQKSSDSGLHIQLHPLILLTISDHITRHAARSQQGPILGALLGQQNGREITLEHAFECIVKEGPNGEPQLPNEWFNERVKQFKDVHKVPALDIVGWWSTAPPSGPDVTHLPIHRQILQDYNESAVFLAFHPSQVKGASANGGKLPLTVYESVYEGENAAESEKTMQVDGEEQSLSIRFRELPYFVETGEAEMIGIDTVARTARNAAVEGPSALSSAKEVLKKKTDNKEQSADTAVLSPEDEELIASLNTRLNAIRTLESRISLIKSYVASISPESEGGNQKNTTPSTATLSHPILRNINSLLSHLSLLSPQEQSAFSAEVLAQSNDVHLVALLGQLSSSINSMRELGKRTAILTNVRRSNTSRKTQMSLQNRFEEELFSRDGTTHG</sequence>
<dbReference type="Gene3D" id="3.40.140.10">
    <property type="entry name" value="Cytidine Deaminase, domain 2"/>
    <property type="match status" value="1"/>
</dbReference>
<organism evidence="10">
    <name type="scientific">Aspergillus flavus</name>
    <dbReference type="NCBI Taxonomy" id="5059"/>
    <lineage>
        <taxon>Eukaryota</taxon>
        <taxon>Fungi</taxon>
        <taxon>Dikarya</taxon>
        <taxon>Ascomycota</taxon>
        <taxon>Pezizomycotina</taxon>
        <taxon>Eurotiomycetes</taxon>
        <taxon>Eurotiomycetidae</taxon>
        <taxon>Eurotiales</taxon>
        <taxon>Aspergillaceae</taxon>
        <taxon>Aspergillus</taxon>
        <taxon>Aspergillus subgen. Circumdati</taxon>
    </lineage>
</organism>
<evidence type="ECO:0000256" key="7">
    <source>
        <dbReference type="RuleBase" id="RU367006"/>
    </source>
</evidence>
<feature type="region of interest" description="Disordered" evidence="8">
    <location>
        <begin position="1"/>
        <end position="21"/>
    </location>
</feature>
<feature type="domain" description="MPN" evidence="9">
    <location>
        <begin position="64"/>
        <end position="208"/>
    </location>
</feature>
<comment type="function">
    <text evidence="7">Component of the COP9 signalosome complex (CSN), a complex involved in various cellular and developmental processes.</text>
</comment>
<dbReference type="PANTHER" id="PTHR10540">
    <property type="entry name" value="EUKARYOTIC TRANSLATION INITIATION FACTOR 3 SUBUNIT F-RELATED"/>
    <property type="match status" value="1"/>
</dbReference>
<dbReference type="CDD" id="cd08063">
    <property type="entry name" value="MPN_CSN6"/>
    <property type="match status" value="1"/>
</dbReference>
<dbReference type="InterPro" id="IPR037518">
    <property type="entry name" value="MPN"/>
</dbReference>
<feature type="region of interest" description="Disordered" evidence="8">
    <location>
        <begin position="266"/>
        <end position="285"/>
    </location>
</feature>
<feature type="compositionally biased region" description="Basic and acidic residues" evidence="8">
    <location>
        <begin position="271"/>
        <end position="283"/>
    </location>
</feature>
<evidence type="ECO:0000256" key="4">
    <source>
        <dbReference type="ARBA" id="ARBA00022490"/>
    </source>
</evidence>
<dbReference type="Pfam" id="PF13012">
    <property type="entry name" value="MitMem_reg"/>
    <property type="match status" value="1"/>
</dbReference>
<comment type="subcellular location">
    <subcellularLocation>
        <location evidence="7">Cytoplasm</location>
    </subcellularLocation>
    <subcellularLocation>
        <location evidence="7">Nucleus</location>
    </subcellularLocation>
</comment>
<dbReference type="FunFam" id="3.40.140.10:FF:000055">
    <property type="entry name" value="COP9 signalosome complex subunit 6"/>
    <property type="match status" value="1"/>
</dbReference>
<protein>
    <recommendedName>
        <fullName evidence="3 7">COP9 signalosome complex subunit 6</fullName>
    </recommendedName>
</protein>
<keyword evidence="4 7" id="KW-0963">Cytoplasm</keyword>
<dbReference type="InterPro" id="IPR033859">
    <property type="entry name" value="MPN_CSN6"/>
</dbReference>
<dbReference type="VEuPathDB" id="FungiDB:AFLA_004731"/>
<accession>A0A5N6H6J4</accession>
<comment type="similarity">
    <text evidence="1 7">Belongs to the peptidase M67A family. CSN6 subfamily.</text>
</comment>
<evidence type="ECO:0000313" key="10">
    <source>
        <dbReference type="EMBL" id="KAB8250192.1"/>
    </source>
</evidence>
<dbReference type="GO" id="GO:0008237">
    <property type="term" value="F:metallopeptidase activity"/>
    <property type="evidence" value="ECO:0007669"/>
    <property type="project" value="InterPro"/>
</dbReference>
<evidence type="ECO:0000256" key="3">
    <source>
        <dbReference type="ARBA" id="ARBA00014871"/>
    </source>
</evidence>
<evidence type="ECO:0000259" key="9">
    <source>
        <dbReference type="PROSITE" id="PS50249"/>
    </source>
</evidence>
<reference evidence="10" key="1">
    <citation type="submission" date="2019-04" db="EMBL/GenBank/DDBJ databases">
        <title>Friends and foes A comparative genomics study of 23 Aspergillus species from section Flavi.</title>
        <authorList>
            <consortium name="DOE Joint Genome Institute"/>
            <person name="Kjaerbolling I."/>
            <person name="Vesth T."/>
            <person name="Frisvad J.C."/>
            <person name="Nybo J.L."/>
            <person name="Theobald S."/>
            <person name="Kildgaard S."/>
            <person name="Isbrandt T."/>
            <person name="Kuo A."/>
            <person name="Sato A."/>
            <person name="Lyhne E.K."/>
            <person name="Kogle M.E."/>
            <person name="Wiebenga A."/>
            <person name="Kun R.S."/>
            <person name="Lubbers R.J."/>
            <person name="Makela M.R."/>
            <person name="Barry K."/>
            <person name="Chovatia M."/>
            <person name="Clum A."/>
            <person name="Daum C."/>
            <person name="Haridas S."/>
            <person name="He G."/>
            <person name="LaButti K."/>
            <person name="Lipzen A."/>
            <person name="Mondo S."/>
            <person name="Riley R."/>
            <person name="Salamov A."/>
            <person name="Simmons B.A."/>
            <person name="Magnuson J.K."/>
            <person name="Henrissat B."/>
            <person name="Mortensen U.H."/>
            <person name="Larsen T.O."/>
            <person name="Devries R.P."/>
            <person name="Grigoriev I.V."/>
            <person name="Machida M."/>
            <person name="Baker S.E."/>
            <person name="Andersen M.R."/>
        </authorList>
    </citation>
    <scope>NUCLEOTIDE SEQUENCE [LARGE SCALE GENOMIC DNA]</scope>
    <source>
        <strain evidence="10">CBS 121.62</strain>
    </source>
</reference>
<dbReference type="PANTHER" id="PTHR10540:SF8">
    <property type="entry name" value="COP9 SIGNALOSOME COMPLEX SUBUNIT 6"/>
    <property type="match status" value="1"/>
</dbReference>
<gene>
    <name evidence="10" type="ORF">BDV35DRAFT_342447</name>
</gene>
<dbReference type="AlphaFoldDB" id="A0A5N6H6J4"/>
<comment type="subunit">
    <text evidence="2">Component of the COP9 signalosome (CSN) complex.</text>
</comment>
<dbReference type="InterPro" id="IPR000555">
    <property type="entry name" value="JAMM/MPN+_dom"/>
</dbReference>
<evidence type="ECO:0000256" key="2">
    <source>
        <dbReference type="ARBA" id="ARBA00011098"/>
    </source>
</evidence>
<dbReference type="InterPro" id="IPR024969">
    <property type="entry name" value="EIF3F/CSN6-like_C"/>
</dbReference>